<dbReference type="PROSITE" id="PS50896">
    <property type="entry name" value="LISH"/>
    <property type="match status" value="1"/>
</dbReference>
<dbReference type="PANTHER" id="PTHR23113">
    <property type="entry name" value="GUANINE NUCLEOTIDE EXCHANGE FACTOR"/>
    <property type="match status" value="1"/>
</dbReference>
<reference evidence="6" key="1">
    <citation type="submission" date="2022-10" db="EMBL/GenBank/DDBJ databases">
        <title>Novel sulphate-reducing endosymbionts in the free-living metamonad Anaeramoeba.</title>
        <authorList>
            <person name="Jerlstrom-Hultqvist J."/>
            <person name="Cepicka I."/>
            <person name="Gallot-Lavallee L."/>
            <person name="Salas-Leiva D."/>
            <person name="Curtis B.A."/>
            <person name="Zahonova K."/>
            <person name="Pipaliya S."/>
            <person name="Dacks J."/>
            <person name="Roger A.J."/>
        </authorList>
    </citation>
    <scope>NUCLEOTIDE SEQUENCE</scope>
    <source>
        <strain evidence="6">BMAN</strain>
    </source>
</reference>
<dbReference type="InterPro" id="IPR000651">
    <property type="entry name" value="Ras-like_Gua-exchang_fac_N"/>
</dbReference>
<evidence type="ECO:0000259" key="5">
    <source>
        <dbReference type="PROSITE" id="PS50212"/>
    </source>
</evidence>
<feature type="compositionally biased region" description="Low complexity" evidence="3">
    <location>
        <begin position="17"/>
        <end position="32"/>
    </location>
</feature>
<keyword evidence="1 2" id="KW-0344">Guanine-nucleotide releasing factor</keyword>
<dbReference type="EMBL" id="JAPDFW010000011">
    <property type="protein sequence ID" value="KAJ5080332.1"/>
    <property type="molecule type" value="Genomic_DNA"/>
</dbReference>
<dbReference type="InterPro" id="IPR001895">
    <property type="entry name" value="RASGEF_cat_dom"/>
</dbReference>
<name>A0A9Q0LWW0_ANAIG</name>
<dbReference type="InterPro" id="IPR006594">
    <property type="entry name" value="LisH"/>
</dbReference>
<dbReference type="SMART" id="SM00229">
    <property type="entry name" value="RasGEFN"/>
    <property type="match status" value="1"/>
</dbReference>
<feature type="compositionally biased region" description="Low complexity" evidence="3">
    <location>
        <begin position="1"/>
        <end position="10"/>
    </location>
</feature>
<gene>
    <name evidence="6" type="ORF">M0811_03817</name>
</gene>
<organism evidence="6 7">
    <name type="scientific">Anaeramoeba ignava</name>
    <name type="common">Anaerobic marine amoeba</name>
    <dbReference type="NCBI Taxonomy" id="1746090"/>
    <lineage>
        <taxon>Eukaryota</taxon>
        <taxon>Metamonada</taxon>
        <taxon>Anaeramoebidae</taxon>
        <taxon>Anaeramoeba</taxon>
    </lineage>
</organism>
<dbReference type="Proteomes" id="UP001149090">
    <property type="component" value="Unassembled WGS sequence"/>
</dbReference>
<protein>
    <submittedName>
        <fullName evidence="6">Ras guanine nucleotide exchange factor i-related</fullName>
    </submittedName>
</protein>
<dbReference type="OrthoDB" id="10254377at2759"/>
<evidence type="ECO:0000313" key="7">
    <source>
        <dbReference type="Proteomes" id="UP001149090"/>
    </source>
</evidence>
<dbReference type="CDD" id="cd06224">
    <property type="entry name" value="REM"/>
    <property type="match status" value="1"/>
</dbReference>
<dbReference type="GO" id="GO:0005085">
    <property type="term" value="F:guanyl-nucleotide exchange factor activity"/>
    <property type="evidence" value="ECO:0007669"/>
    <property type="project" value="UniProtKB-KW"/>
</dbReference>
<dbReference type="Gene3D" id="1.10.840.10">
    <property type="entry name" value="Ras guanine-nucleotide exchange factors catalytic domain"/>
    <property type="match status" value="1"/>
</dbReference>
<evidence type="ECO:0000256" key="3">
    <source>
        <dbReference type="SAM" id="MobiDB-lite"/>
    </source>
</evidence>
<dbReference type="SMART" id="SM00147">
    <property type="entry name" value="RasGEF"/>
    <property type="match status" value="1"/>
</dbReference>
<dbReference type="Pfam" id="PF00617">
    <property type="entry name" value="RasGEF"/>
    <property type="match status" value="1"/>
</dbReference>
<dbReference type="AlphaFoldDB" id="A0A9Q0LWW0"/>
<evidence type="ECO:0000259" key="4">
    <source>
        <dbReference type="PROSITE" id="PS50009"/>
    </source>
</evidence>
<evidence type="ECO:0000256" key="1">
    <source>
        <dbReference type="ARBA" id="ARBA00022658"/>
    </source>
</evidence>
<evidence type="ECO:0000256" key="2">
    <source>
        <dbReference type="PROSITE-ProRule" id="PRU00168"/>
    </source>
</evidence>
<dbReference type="InterPro" id="IPR008937">
    <property type="entry name" value="Ras-like_GEF"/>
</dbReference>
<dbReference type="Gene3D" id="1.20.870.10">
    <property type="entry name" value="Son of sevenless (SoS) protein Chain: S domain 1"/>
    <property type="match status" value="1"/>
</dbReference>
<evidence type="ECO:0000313" key="6">
    <source>
        <dbReference type="EMBL" id="KAJ5080332.1"/>
    </source>
</evidence>
<dbReference type="InterPro" id="IPR036964">
    <property type="entry name" value="RASGEF_cat_dom_sf"/>
</dbReference>
<feature type="region of interest" description="Disordered" evidence="3">
    <location>
        <begin position="1"/>
        <end position="32"/>
    </location>
</feature>
<dbReference type="InterPro" id="IPR023578">
    <property type="entry name" value="Ras_GEF_dom_sf"/>
</dbReference>
<dbReference type="GO" id="GO:0007265">
    <property type="term" value="P:Ras protein signal transduction"/>
    <property type="evidence" value="ECO:0007669"/>
    <property type="project" value="TreeGrafter"/>
</dbReference>
<feature type="domain" description="Ras-GEF" evidence="4">
    <location>
        <begin position="372"/>
        <end position="602"/>
    </location>
</feature>
<dbReference type="Pfam" id="PF00618">
    <property type="entry name" value="RasGEF_N"/>
    <property type="match status" value="1"/>
</dbReference>
<proteinExistence type="predicted"/>
<accession>A0A9Q0LWW0</accession>
<dbReference type="GO" id="GO:0005886">
    <property type="term" value="C:plasma membrane"/>
    <property type="evidence" value="ECO:0007669"/>
    <property type="project" value="TreeGrafter"/>
</dbReference>
<dbReference type="PANTHER" id="PTHR23113:SF366">
    <property type="entry name" value="RAS GUANINE NUCLEOTIDE EXCHANGE FACTOR R"/>
    <property type="match status" value="1"/>
</dbReference>
<sequence length="607" mass="71615">MSNQENNQENNQEDNQENNNHNNNNNQEDNNLQNKEIDLNSIFYEDPKIDRSNWMTKVMKQNPEIRDLYERVNPLRRTETFIDIFCPKLSEAQEQSVRKSTIQLIMQHLDYLGLKESKDILEEESKIKYESQKVNESRMQSLLRETVKKVDSIWDLTLRKDDEFSRGDRAEQLAEQLIKLGLEEDDETVDDIYIWDEPPNNNIIYDEKNISTGFKTIKAASLNQLVKHLTDNEYRDSHYLDKFLITYRSFTSPKKLLRKLEERWNVPYSSDLSDEKYERDKKAIRIKIGNTLKNWIDKYPSDFNAQLKLDILEFIDTKISKELNTLSLHLRKMITQDTKQKATYQTTLLETPPEPKVPKNIFDPNLKIFDIDSQEIARQLTLLDFQLFSEIQPSELLNQSWNNPKLKHRAPNIVLINKKSKEITSWAKASLITIENTKIRAKILAQFIHIAEYLYELKNFQSLNAILQAIKNPVIMHLEKTWKKIPDNLVISLNKLVEKISPKDSFSNYRTEINSLTSHCILFLEVHLQDLELIENQYPDNVSGLINFEKRILIYQVITKIQQFQHIPYNLHPVHQISVLLNKVQGMNDQEIEERANRLESKPTKMK</sequence>
<dbReference type="PROSITE" id="PS50212">
    <property type="entry name" value="RASGEF_NTER"/>
    <property type="match status" value="1"/>
</dbReference>
<keyword evidence="7" id="KW-1185">Reference proteome</keyword>
<dbReference type="SUPFAM" id="SSF48366">
    <property type="entry name" value="Ras GEF"/>
    <property type="match status" value="1"/>
</dbReference>
<comment type="caution">
    <text evidence="6">The sequence shown here is derived from an EMBL/GenBank/DDBJ whole genome shotgun (WGS) entry which is preliminary data.</text>
</comment>
<feature type="domain" description="N-terminal Ras-GEF" evidence="5">
    <location>
        <begin position="213"/>
        <end position="338"/>
    </location>
</feature>
<dbReference type="PROSITE" id="PS50009">
    <property type="entry name" value="RASGEF_CAT"/>
    <property type="match status" value="1"/>
</dbReference>